<comment type="caution">
    <text evidence="4">The sequence shown here is derived from an EMBL/GenBank/DDBJ whole genome shotgun (WGS) entry which is preliminary data.</text>
</comment>
<dbReference type="Proteomes" id="UP000611762">
    <property type="component" value="Unassembled WGS sequence"/>
</dbReference>
<dbReference type="GO" id="GO:0016491">
    <property type="term" value="F:oxidoreductase activity"/>
    <property type="evidence" value="ECO:0007669"/>
    <property type="project" value="UniProtKB-KW"/>
</dbReference>
<keyword evidence="1" id="KW-0560">Oxidoreductase</keyword>
<dbReference type="GO" id="GO:0000166">
    <property type="term" value="F:nucleotide binding"/>
    <property type="evidence" value="ECO:0007669"/>
    <property type="project" value="InterPro"/>
</dbReference>
<sequence>MLNIAMVSRWHVHADQYAKEIGETPGVKIAAVWDDDISRGEQWASALGCDFYEDYDALLANPEIDGVAVVSSTNLHPQLLMKAANAKKHIYTEKVLAFSKSDAEKIREAVVKNNIHFTISLPHKTMAGVLQAKKMVDGGEIGQVTYMRVRNVHGGSILGWLPDYFYDKTLCGGGAMMDLGAHPMYLLEWFLGTPQKMASAFTQVTGRGVEDNAVSVMSFENGAIGVSETGFVSYCDPFTLEISGTKGYIHVQDGFRYKNEASNKEWVTEEHLELTLERPIAYWISSILNNTENKLYGIDEAVALTEFMEAAYRSWEEDKIISL</sequence>
<dbReference type="AlphaFoldDB" id="A0A926I0F1"/>
<dbReference type="InterPro" id="IPR050463">
    <property type="entry name" value="Gfo/Idh/MocA_oxidrdct_glycsds"/>
</dbReference>
<name>A0A926I0F1_9FIRM</name>
<evidence type="ECO:0000313" key="5">
    <source>
        <dbReference type="Proteomes" id="UP000611762"/>
    </source>
</evidence>
<dbReference type="PANTHER" id="PTHR43818:SF11">
    <property type="entry name" value="BCDNA.GH03377"/>
    <property type="match status" value="1"/>
</dbReference>
<dbReference type="Gene3D" id="3.30.360.10">
    <property type="entry name" value="Dihydrodipicolinate Reductase, domain 2"/>
    <property type="match status" value="1"/>
</dbReference>
<proteinExistence type="predicted"/>
<evidence type="ECO:0000313" key="4">
    <source>
        <dbReference type="EMBL" id="MBC8541866.1"/>
    </source>
</evidence>
<dbReference type="SUPFAM" id="SSF51735">
    <property type="entry name" value="NAD(P)-binding Rossmann-fold domains"/>
    <property type="match status" value="1"/>
</dbReference>
<dbReference type="SUPFAM" id="SSF55347">
    <property type="entry name" value="Glyceraldehyde-3-phosphate dehydrogenase-like, C-terminal domain"/>
    <property type="match status" value="1"/>
</dbReference>
<dbReference type="Pfam" id="PF22725">
    <property type="entry name" value="GFO_IDH_MocA_C3"/>
    <property type="match status" value="1"/>
</dbReference>
<dbReference type="Gene3D" id="3.40.50.720">
    <property type="entry name" value="NAD(P)-binding Rossmann-like Domain"/>
    <property type="match status" value="1"/>
</dbReference>
<keyword evidence="5" id="KW-1185">Reference proteome</keyword>
<evidence type="ECO:0000259" key="2">
    <source>
        <dbReference type="Pfam" id="PF01408"/>
    </source>
</evidence>
<dbReference type="InterPro" id="IPR000683">
    <property type="entry name" value="Gfo/Idh/MocA-like_OxRdtase_N"/>
</dbReference>
<dbReference type="RefSeq" id="WP_249313851.1">
    <property type="nucleotide sequence ID" value="NZ_JACRSU010000006.1"/>
</dbReference>
<dbReference type="EMBL" id="JACRSU010000006">
    <property type="protein sequence ID" value="MBC8541866.1"/>
    <property type="molecule type" value="Genomic_DNA"/>
</dbReference>
<evidence type="ECO:0000256" key="1">
    <source>
        <dbReference type="ARBA" id="ARBA00023002"/>
    </source>
</evidence>
<feature type="domain" description="Gfo/Idh/MocA-like oxidoreductase N-terminal" evidence="2">
    <location>
        <begin position="16"/>
        <end position="114"/>
    </location>
</feature>
<accession>A0A926I0F1</accession>
<gene>
    <name evidence="4" type="ORF">H8698_12860</name>
</gene>
<reference evidence="4" key="1">
    <citation type="submission" date="2020-08" db="EMBL/GenBank/DDBJ databases">
        <title>Genome public.</title>
        <authorList>
            <person name="Liu C."/>
            <person name="Sun Q."/>
        </authorList>
    </citation>
    <scope>NUCLEOTIDE SEQUENCE</scope>
    <source>
        <strain evidence="4">H8</strain>
    </source>
</reference>
<dbReference type="Pfam" id="PF01408">
    <property type="entry name" value="GFO_IDH_MocA"/>
    <property type="match status" value="1"/>
</dbReference>
<protein>
    <submittedName>
        <fullName evidence="4">Gfo/Idh/MocA family oxidoreductase</fullName>
    </submittedName>
</protein>
<dbReference type="PANTHER" id="PTHR43818">
    <property type="entry name" value="BCDNA.GH03377"/>
    <property type="match status" value="1"/>
</dbReference>
<feature type="domain" description="GFO/IDH/MocA-like oxidoreductase" evidence="3">
    <location>
        <begin position="129"/>
        <end position="249"/>
    </location>
</feature>
<organism evidence="4 5">
    <name type="scientific">Congzhengia minquanensis</name>
    <dbReference type="NCBI Taxonomy" id="2763657"/>
    <lineage>
        <taxon>Bacteria</taxon>
        <taxon>Bacillati</taxon>
        <taxon>Bacillota</taxon>
        <taxon>Clostridia</taxon>
        <taxon>Eubacteriales</taxon>
        <taxon>Oscillospiraceae</taxon>
        <taxon>Congzhengia</taxon>
    </lineage>
</organism>
<dbReference type="InterPro" id="IPR036291">
    <property type="entry name" value="NAD(P)-bd_dom_sf"/>
</dbReference>
<dbReference type="InterPro" id="IPR055170">
    <property type="entry name" value="GFO_IDH_MocA-like_dom"/>
</dbReference>
<evidence type="ECO:0000259" key="3">
    <source>
        <dbReference type="Pfam" id="PF22725"/>
    </source>
</evidence>